<keyword evidence="2 5" id="KW-0812">Transmembrane</keyword>
<dbReference type="Pfam" id="PF01545">
    <property type="entry name" value="Cation_efflux"/>
    <property type="match status" value="1"/>
</dbReference>
<accession>A0A7X5R4R0</accession>
<evidence type="ECO:0000313" key="8">
    <source>
        <dbReference type="Proteomes" id="UP000547444"/>
    </source>
</evidence>
<feature type="transmembrane region" description="Helical" evidence="5">
    <location>
        <begin position="17"/>
        <end position="36"/>
    </location>
</feature>
<evidence type="ECO:0000256" key="2">
    <source>
        <dbReference type="ARBA" id="ARBA00022692"/>
    </source>
</evidence>
<sequence>MAVATEAMVVQAERRSLHAYMFTMLGLAVLGFAVYAITRVSATQLDGVISLINAAAAFIAARLAVTAARPADADNPYGRLALENLYALFRSLMILGVVIVGLVTNAVKVIDYLVTGEGSEPEFGVAAVYTAVCVLICLALKWNHERHNRAVGGASALLRVEATAAKMEAIISGGICASLVVVTVIPEGTVVTSADFNIKDIADSIIVLILCVLLIGEPVRQIRLEFGRLSGRRADPDLDAAVRDAVSAVDAAHAHELDHELTLVDALAISRGKTIEIDLRVSYAGTMSVAEQDELRAHTYQELRDRIGPLRLTLVFSDLPIHAVPTLDRRQA</sequence>
<evidence type="ECO:0000259" key="6">
    <source>
        <dbReference type="Pfam" id="PF01545"/>
    </source>
</evidence>
<dbReference type="SUPFAM" id="SSF161111">
    <property type="entry name" value="Cation efflux protein transmembrane domain-like"/>
    <property type="match status" value="1"/>
</dbReference>
<dbReference type="InterPro" id="IPR058533">
    <property type="entry name" value="Cation_efflux_TM"/>
</dbReference>
<evidence type="ECO:0000256" key="1">
    <source>
        <dbReference type="ARBA" id="ARBA00004141"/>
    </source>
</evidence>
<feature type="transmembrane region" description="Helical" evidence="5">
    <location>
        <begin position="201"/>
        <end position="219"/>
    </location>
</feature>
<feature type="transmembrane region" description="Helical" evidence="5">
    <location>
        <begin position="85"/>
        <end position="103"/>
    </location>
</feature>
<evidence type="ECO:0000256" key="5">
    <source>
        <dbReference type="SAM" id="Phobius"/>
    </source>
</evidence>
<organism evidence="7 8">
    <name type="scientific">Mycolicibacterium fluoranthenivorans</name>
    <dbReference type="NCBI Taxonomy" id="258505"/>
    <lineage>
        <taxon>Bacteria</taxon>
        <taxon>Bacillati</taxon>
        <taxon>Actinomycetota</taxon>
        <taxon>Actinomycetes</taxon>
        <taxon>Mycobacteriales</taxon>
        <taxon>Mycobacteriaceae</taxon>
        <taxon>Mycolicibacterium</taxon>
    </lineage>
</organism>
<protein>
    <submittedName>
        <fullName evidence="7">Putative Co/Zn/Cd cation transporter (Cation efflux family)</fullName>
    </submittedName>
</protein>
<dbReference type="GO" id="GO:0008324">
    <property type="term" value="F:monoatomic cation transmembrane transporter activity"/>
    <property type="evidence" value="ECO:0007669"/>
    <property type="project" value="InterPro"/>
</dbReference>
<reference evidence="7 8" key="1">
    <citation type="submission" date="2020-03" db="EMBL/GenBank/DDBJ databases">
        <title>Sequencing the genomes of 1000 actinobacteria strains.</title>
        <authorList>
            <person name="Klenk H.-P."/>
        </authorList>
    </citation>
    <scope>NUCLEOTIDE SEQUENCE [LARGE SCALE GENOMIC DNA]</scope>
    <source>
        <strain evidence="7 8">DSM 44556</strain>
    </source>
</reference>
<feature type="transmembrane region" description="Helical" evidence="5">
    <location>
        <begin position="123"/>
        <end position="140"/>
    </location>
</feature>
<keyword evidence="4 5" id="KW-0472">Membrane</keyword>
<dbReference type="Gene3D" id="1.20.1510.10">
    <property type="entry name" value="Cation efflux protein transmembrane domain"/>
    <property type="match status" value="1"/>
</dbReference>
<keyword evidence="3 5" id="KW-1133">Transmembrane helix</keyword>
<dbReference type="EMBL" id="JAANOW010000001">
    <property type="protein sequence ID" value="NIH93322.1"/>
    <property type="molecule type" value="Genomic_DNA"/>
</dbReference>
<feature type="transmembrane region" description="Helical" evidence="5">
    <location>
        <begin position="48"/>
        <end position="65"/>
    </location>
</feature>
<dbReference type="RefSeq" id="WP_167154963.1">
    <property type="nucleotide sequence ID" value="NZ_JAANOW010000001.1"/>
</dbReference>
<comment type="caution">
    <text evidence="7">The sequence shown here is derived from an EMBL/GenBank/DDBJ whole genome shotgun (WGS) entry which is preliminary data.</text>
</comment>
<proteinExistence type="predicted"/>
<feature type="domain" description="Cation efflux protein transmembrane" evidence="6">
    <location>
        <begin position="20"/>
        <end position="222"/>
    </location>
</feature>
<dbReference type="Proteomes" id="UP000547444">
    <property type="component" value="Unassembled WGS sequence"/>
</dbReference>
<dbReference type="AlphaFoldDB" id="A0A7X5R4R0"/>
<dbReference type="InterPro" id="IPR027469">
    <property type="entry name" value="Cation_efflux_TMD_sf"/>
</dbReference>
<feature type="transmembrane region" description="Helical" evidence="5">
    <location>
        <begin position="169"/>
        <end position="189"/>
    </location>
</feature>
<comment type="subcellular location">
    <subcellularLocation>
        <location evidence="1">Membrane</location>
        <topology evidence="1">Multi-pass membrane protein</topology>
    </subcellularLocation>
</comment>
<evidence type="ECO:0000256" key="3">
    <source>
        <dbReference type="ARBA" id="ARBA00022989"/>
    </source>
</evidence>
<gene>
    <name evidence="7" type="ORF">FHU31_000278</name>
</gene>
<evidence type="ECO:0000313" key="7">
    <source>
        <dbReference type="EMBL" id="NIH93322.1"/>
    </source>
</evidence>
<dbReference type="GO" id="GO:0016020">
    <property type="term" value="C:membrane"/>
    <property type="evidence" value="ECO:0007669"/>
    <property type="project" value="UniProtKB-SubCell"/>
</dbReference>
<keyword evidence="8" id="KW-1185">Reference proteome</keyword>
<name>A0A7X5R4R0_9MYCO</name>
<evidence type="ECO:0000256" key="4">
    <source>
        <dbReference type="ARBA" id="ARBA00023136"/>
    </source>
</evidence>